<feature type="domain" description="C2H2-type" evidence="11">
    <location>
        <begin position="11"/>
        <end position="39"/>
    </location>
</feature>
<dbReference type="PROSITE" id="PS00028">
    <property type="entry name" value="ZINC_FINGER_C2H2_1"/>
    <property type="match status" value="6"/>
</dbReference>
<organism evidence="12 13">
    <name type="scientific">Pristionchus fissidentatus</name>
    <dbReference type="NCBI Taxonomy" id="1538716"/>
    <lineage>
        <taxon>Eukaryota</taxon>
        <taxon>Metazoa</taxon>
        <taxon>Ecdysozoa</taxon>
        <taxon>Nematoda</taxon>
        <taxon>Chromadorea</taxon>
        <taxon>Rhabditida</taxon>
        <taxon>Rhabditina</taxon>
        <taxon>Diplogasteromorpha</taxon>
        <taxon>Diplogasteroidea</taxon>
        <taxon>Neodiplogasteridae</taxon>
        <taxon>Pristionchus</taxon>
    </lineage>
</organism>
<evidence type="ECO:0000256" key="7">
    <source>
        <dbReference type="ARBA" id="ARBA00023125"/>
    </source>
</evidence>
<dbReference type="GO" id="GO:0000978">
    <property type="term" value="F:RNA polymerase II cis-regulatory region sequence-specific DNA binding"/>
    <property type="evidence" value="ECO:0007669"/>
    <property type="project" value="TreeGrafter"/>
</dbReference>
<dbReference type="PANTHER" id="PTHR24404">
    <property type="entry name" value="ZINC FINGER PROTEIN"/>
    <property type="match status" value="1"/>
</dbReference>
<keyword evidence="5" id="KW-0862">Zinc</keyword>
<evidence type="ECO:0000259" key="11">
    <source>
        <dbReference type="PROSITE" id="PS50157"/>
    </source>
</evidence>
<evidence type="ECO:0000313" key="12">
    <source>
        <dbReference type="EMBL" id="GMT24990.1"/>
    </source>
</evidence>
<evidence type="ECO:0000256" key="10">
    <source>
        <dbReference type="SAM" id="MobiDB-lite"/>
    </source>
</evidence>
<evidence type="ECO:0000256" key="9">
    <source>
        <dbReference type="PROSITE-ProRule" id="PRU00042"/>
    </source>
</evidence>
<keyword evidence="7" id="KW-0238">DNA-binding</keyword>
<dbReference type="InterPro" id="IPR013087">
    <property type="entry name" value="Znf_C2H2_type"/>
</dbReference>
<dbReference type="PANTHER" id="PTHR24404:SF100">
    <property type="entry name" value="ZINC FINGER PROTEIN 501"/>
    <property type="match status" value="1"/>
</dbReference>
<dbReference type="SMART" id="SM00355">
    <property type="entry name" value="ZnF_C2H2"/>
    <property type="match status" value="8"/>
</dbReference>
<dbReference type="GO" id="GO:0005634">
    <property type="term" value="C:nucleus"/>
    <property type="evidence" value="ECO:0007669"/>
    <property type="project" value="UniProtKB-SubCell"/>
</dbReference>
<keyword evidence="6" id="KW-0804">Transcription</keyword>
<feature type="domain" description="C2H2-type" evidence="11">
    <location>
        <begin position="151"/>
        <end position="174"/>
    </location>
</feature>
<dbReference type="EMBL" id="BTSY01000004">
    <property type="protein sequence ID" value="GMT24990.1"/>
    <property type="molecule type" value="Genomic_DNA"/>
</dbReference>
<keyword evidence="4 9" id="KW-0863">Zinc-finger</keyword>
<feature type="compositionally biased region" description="Basic residues" evidence="10">
    <location>
        <begin position="293"/>
        <end position="307"/>
    </location>
</feature>
<proteinExistence type="predicted"/>
<evidence type="ECO:0000256" key="5">
    <source>
        <dbReference type="ARBA" id="ARBA00022833"/>
    </source>
</evidence>
<dbReference type="SUPFAM" id="SSF57667">
    <property type="entry name" value="beta-beta-alpha zinc fingers"/>
    <property type="match status" value="2"/>
</dbReference>
<feature type="domain" description="C2H2-type" evidence="11">
    <location>
        <begin position="46"/>
        <end position="73"/>
    </location>
</feature>
<keyword evidence="13" id="KW-1185">Reference proteome</keyword>
<keyword evidence="6" id="KW-0805">Transcription regulation</keyword>
<dbReference type="Proteomes" id="UP001432322">
    <property type="component" value="Unassembled WGS sequence"/>
</dbReference>
<dbReference type="GO" id="GO:0006357">
    <property type="term" value="P:regulation of transcription by RNA polymerase II"/>
    <property type="evidence" value="ECO:0007669"/>
    <property type="project" value="TreeGrafter"/>
</dbReference>
<feature type="compositionally biased region" description="Acidic residues" evidence="10">
    <location>
        <begin position="312"/>
        <end position="331"/>
    </location>
</feature>
<evidence type="ECO:0000256" key="4">
    <source>
        <dbReference type="ARBA" id="ARBA00022771"/>
    </source>
</evidence>
<evidence type="ECO:0000256" key="2">
    <source>
        <dbReference type="ARBA" id="ARBA00022723"/>
    </source>
</evidence>
<dbReference type="InterPro" id="IPR050589">
    <property type="entry name" value="Ikaros_C2H2-ZF"/>
</dbReference>
<gene>
    <name evidence="12" type="ORF">PFISCL1PPCAC_16287</name>
</gene>
<dbReference type="InterPro" id="IPR036236">
    <property type="entry name" value="Znf_C2H2_sf"/>
</dbReference>
<dbReference type="PROSITE" id="PS50157">
    <property type="entry name" value="ZINC_FINGER_C2H2_2"/>
    <property type="match status" value="5"/>
</dbReference>
<accession>A0AAV5W3S0</accession>
<dbReference type="Gene3D" id="3.30.160.60">
    <property type="entry name" value="Classic Zinc Finger"/>
    <property type="match status" value="4"/>
</dbReference>
<comment type="caution">
    <text evidence="12">The sequence shown here is derived from an EMBL/GenBank/DDBJ whole genome shotgun (WGS) entry which is preliminary data.</text>
</comment>
<sequence length="423" mass="48896">QMSEKSTKGEFQCEECPKSFADSRYLRRHITRMHENAKPKEPIGKLSCGMCGKQFARLSHLTRHQVVHFNVRDWSCPFCSLSFMQKAHLVTHLGRKHRDEKVLDIHNEIERVRGRDDEVTFGPSPDPSLPSTSRSSLHRRPLSDQLHIPIIICAFCGAHFSTNNQLKRHRETNHVVRCCLRCGESVNGRATMREHVRRKHPLSLSYSSRSTIASNPFVCLHCDKEFKQRTQLDRHFLARHFTPSLCEYCREEGRTPVERRNHARDDHEESRCGYCNERFDCDDMVNDHVERTHWRRGERRRARKKRPKIDVDSEEEEEEHEESVDGEEMEVDQQLSVSLLLTLPPRANGELSEEAPISFALGARLPASIVGLYPELKGLCVILPPALTSSHSLLVCLPLPYDESIREWNGRMIEVDLRDTVVA</sequence>
<protein>
    <recommendedName>
        <fullName evidence="11">C2H2-type domain-containing protein</fullName>
    </recommendedName>
</protein>
<feature type="region of interest" description="Disordered" evidence="10">
    <location>
        <begin position="293"/>
        <end position="331"/>
    </location>
</feature>
<feature type="non-terminal residue" evidence="12">
    <location>
        <position position="1"/>
    </location>
</feature>
<dbReference type="GO" id="GO:0008270">
    <property type="term" value="F:zinc ion binding"/>
    <property type="evidence" value="ECO:0007669"/>
    <property type="project" value="UniProtKB-KW"/>
</dbReference>
<reference evidence="12" key="1">
    <citation type="submission" date="2023-10" db="EMBL/GenBank/DDBJ databases">
        <title>Genome assembly of Pristionchus species.</title>
        <authorList>
            <person name="Yoshida K."/>
            <person name="Sommer R.J."/>
        </authorList>
    </citation>
    <scope>NUCLEOTIDE SEQUENCE</scope>
    <source>
        <strain evidence="12">RS5133</strain>
    </source>
</reference>
<keyword evidence="8" id="KW-0539">Nucleus</keyword>
<dbReference type="Pfam" id="PF00096">
    <property type="entry name" value="zf-C2H2"/>
    <property type="match status" value="4"/>
</dbReference>
<feature type="domain" description="C2H2-type" evidence="11">
    <location>
        <begin position="74"/>
        <end position="102"/>
    </location>
</feature>
<keyword evidence="2" id="KW-0479">Metal-binding</keyword>
<evidence type="ECO:0000313" key="13">
    <source>
        <dbReference type="Proteomes" id="UP001432322"/>
    </source>
</evidence>
<evidence type="ECO:0000256" key="3">
    <source>
        <dbReference type="ARBA" id="ARBA00022737"/>
    </source>
</evidence>
<evidence type="ECO:0000256" key="1">
    <source>
        <dbReference type="ARBA" id="ARBA00004123"/>
    </source>
</evidence>
<feature type="region of interest" description="Disordered" evidence="10">
    <location>
        <begin position="114"/>
        <end position="138"/>
    </location>
</feature>
<dbReference type="GO" id="GO:0003700">
    <property type="term" value="F:DNA-binding transcription factor activity"/>
    <property type="evidence" value="ECO:0007669"/>
    <property type="project" value="TreeGrafter"/>
</dbReference>
<name>A0AAV5W3S0_9BILA</name>
<feature type="domain" description="C2H2-type" evidence="11">
    <location>
        <begin position="217"/>
        <end position="240"/>
    </location>
</feature>
<dbReference type="AlphaFoldDB" id="A0AAV5W3S0"/>
<comment type="subcellular location">
    <subcellularLocation>
        <location evidence="1">Nucleus</location>
    </subcellularLocation>
</comment>
<keyword evidence="3" id="KW-0677">Repeat</keyword>
<evidence type="ECO:0000256" key="8">
    <source>
        <dbReference type="ARBA" id="ARBA00023242"/>
    </source>
</evidence>
<evidence type="ECO:0000256" key="6">
    <source>
        <dbReference type="ARBA" id="ARBA00023015"/>
    </source>
</evidence>